<gene>
    <name evidence="2" type="ORF">Vau01_108880</name>
</gene>
<keyword evidence="3" id="KW-1185">Reference proteome</keyword>
<dbReference type="RefSeq" id="WP_204009708.1">
    <property type="nucleotide sequence ID" value="NZ_BOPG01000092.1"/>
</dbReference>
<reference evidence="2" key="1">
    <citation type="submission" date="2021-01" db="EMBL/GenBank/DDBJ databases">
        <title>Whole genome shotgun sequence of Virgisporangium aurantiacum NBRC 16421.</title>
        <authorList>
            <person name="Komaki H."/>
            <person name="Tamura T."/>
        </authorList>
    </citation>
    <scope>NUCLEOTIDE SEQUENCE</scope>
    <source>
        <strain evidence="2">NBRC 16421</strain>
    </source>
</reference>
<dbReference type="EMBL" id="BOPG01000092">
    <property type="protein sequence ID" value="GIJ63372.1"/>
    <property type="molecule type" value="Genomic_DNA"/>
</dbReference>
<protein>
    <submittedName>
        <fullName evidence="2">Uncharacterized protein</fullName>
    </submittedName>
</protein>
<feature type="region of interest" description="Disordered" evidence="1">
    <location>
        <begin position="184"/>
        <end position="238"/>
    </location>
</feature>
<comment type="caution">
    <text evidence="2">The sequence shown here is derived from an EMBL/GenBank/DDBJ whole genome shotgun (WGS) entry which is preliminary data.</text>
</comment>
<evidence type="ECO:0000313" key="3">
    <source>
        <dbReference type="Proteomes" id="UP000612585"/>
    </source>
</evidence>
<organism evidence="2 3">
    <name type="scientific">Virgisporangium aurantiacum</name>
    <dbReference type="NCBI Taxonomy" id="175570"/>
    <lineage>
        <taxon>Bacteria</taxon>
        <taxon>Bacillati</taxon>
        <taxon>Actinomycetota</taxon>
        <taxon>Actinomycetes</taxon>
        <taxon>Micromonosporales</taxon>
        <taxon>Micromonosporaceae</taxon>
        <taxon>Virgisporangium</taxon>
    </lineage>
</organism>
<evidence type="ECO:0000313" key="2">
    <source>
        <dbReference type="EMBL" id="GIJ63372.1"/>
    </source>
</evidence>
<proteinExistence type="predicted"/>
<name>A0A8J4E942_9ACTN</name>
<sequence length="238" mass="27205">MTDDQLPHGFTLTELDTTAAKAAHTSPWRQIAFRQRVDISQFAILELLYAADDRPDFWALVKAGQRAIHTYAVKELHHRGLVARTGAPGGVPITRYWTYWQAIATATESYEDRIIDAIAVRQIISTLRYPHLQVIRALADYDDYTLAAESLGKARHGFVTTLCTARQLCLQLWHEHETPSRIWGHDHRSARTRRDRTTSKSITVTTVRRRRADRRRATQPDRDLRPPKANPANSDGDM</sequence>
<accession>A0A8J4E942</accession>
<evidence type="ECO:0000256" key="1">
    <source>
        <dbReference type="SAM" id="MobiDB-lite"/>
    </source>
</evidence>
<dbReference type="Proteomes" id="UP000612585">
    <property type="component" value="Unassembled WGS sequence"/>
</dbReference>
<dbReference type="AlphaFoldDB" id="A0A8J4E942"/>
<feature type="compositionally biased region" description="Basic and acidic residues" evidence="1">
    <location>
        <begin position="215"/>
        <end position="226"/>
    </location>
</feature>